<sequence>MVEERSETALDVLTASIDFSVAYSTAPDPRGKMQLKCSSSKASVLEYGGSASNDQERLVGNQNAVVPSGCGIQVLCSVSDPARYEGGSMLEDSLNLLQDSSIQKYDLKLEATSKHPRDGLQIGQHNTICGSIHLIVGPMFAGKTTALLQRVQAEASTGRKVVLVKSNKDTRYGISSVVSHDGKHMPCWAVPSLESFRSQIGEEQYANIDLIGIDEAQFFKDLCSFCQAAADYEGKTLIVAGLDGDFERNKFGPILDLIPFADSIVKLTSHCELCGKPASFTFRKTDDKNKEMIGGADIYMPVCRQHYYSGQVALEATQKSLEQTMFLSLD</sequence>
<dbReference type="GO" id="GO:0006950">
    <property type="term" value="P:response to stress"/>
    <property type="evidence" value="ECO:0007669"/>
    <property type="project" value="UniProtKB-ARBA"/>
</dbReference>
<dbReference type="Proteomes" id="UP000825935">
    <property type="component" value="Chromosome 28"/>
</dbReference>
<dbReference type="GO" id="GO:0046872">
    <property type="term" value="F:metal ion binding"/>
    <property type="evidence" value="ECO:0007669"/>
    <property type="project" value="UniProtKB-KW"/>
</dbReference>
<dbReference type="InterPro" id="IPR020633">
    <property type="entry name" value="Thymidine_kinase_CS"/>
</dbReference>
<reference evidence="13" key="1">
    <citation type="submission" date="2021-08" db="EMBL/GenBank/DDBJ databases">
        <title>WGS assembly of Ceratopteris richardii.</title>
        <authorList>
            <person name="Marchant D.B."/>
            <person name="Chen G."/>
            <person name="Jenkins J."/>
            <person name="Shu S."/>
            <person name="Leebens-Mack J."/>
            <person name="Grimwood J."/>
            <person name="Schmutz J."/>
            <person name="Soltis P."/>
            <person name="Soltis D."/>
            <person name="Chen Z.-H."/>
        </authorList>
    </citation>
    <scope>NUCLEOTIDE SEQUENCE</scope>
    <source>
        <strain evidence="13">Whitten #5841</strain>
        <tissue evidence="13">Leaf</tissue>
    </source>
</reference>
<evidence type="ECO:0000256" key="6">
    <source>
        <dbReference type="ARBA" id="ARBA00022723"/>
    </source>
</evidence>
<dbReference type="FunFam" id="3.30.60.20:FF:000051">
    <property type="entry name" value="Thymidine kinase"/>
    <property type="match status" value="1"/>
</dbReference>
<dbReference type="GO" id="GO:0004797">
    <property type="term" value="F:thymidine kinase activity"/>
    <property type="evidence" value="ECO:0007669"/>
    <property type="project" value="UniProtKB-EC"/>
</dbReference>
<dbReference type="PANTHER" id="PTHR11441">
    <property type="entry name" value="THYMIDINE KINASE"/>
    <property type="match status" value="1"/>
</dbReference>
<accession>A0A8T2RBN3</accession>
<keyword evidence="3" id="KW-0150">Chloroplast</keyword>
<keyword evidence="6" id="KW-0479">Metal-binding</keyword>
<comment type="catalytic activity">
    <reaction evidence="11">
        <text>thymidine + ATP = dTMP + ADP + H(+)</text>
        <dbReference type="Rhea" id="RHEA:19129"/>
        <dbReference type="ChEBI" id="CHEBI:15378"/>
        <dbReference type="ChEBI" id="CHEBI:17748"/>
        <dbReference type="ChEBI" id="CHEBI:30616"/>
        <dbReference type="ChEBI" id="CHEBI:63528"/>
        <dbReference type="ChEBI" id="CHEBI:456216"/>
        <dbReference type="EC" id="2.7.1.21"/>
    </reaction>
</comment>
<proteinExistence type="inferred from homology"/>
<protein>
    <recommendedName>
        <fullName evidence="2">thymidine kinase</fullName>
        <ecNumber evidence="2">2.7.1.21</ecNumber>
    </recommendedName>
</protein>
<dbReference type="PANTHER" id="PTHR11441:SF0">
    <property type="entry name" value="THYMIDINE KINASE, CYTOSOLIC"/>
    <property type="match status" value="1"/>
</dbReference>
<evidence type="ECO:0000256" key="3">
    <source>
        <dbReference type="ARBA" id="ARBA00022528"/>
    </source>
</evidence>
<evidence type="ECO:0000313" key="14">
    <source>
        <dbReference type="Proteomes" id="UP000825935"/>
    </source>
</evidence>
<evidence type="ECO:0000256" key="9">
    <source>
        <dbReference type="ARBA" id="ARBA00022833"/>
    </source>
</evidence>
<dbReference type="Pfam" id="PF00265">
    <property type="entry name" value="TK"/>
    <property type="match status" value="1"/>
</dbReference>
<keyword evidence="3" id="KW-0934">Plastid</keyword>
<dbReference type="EMBL" id="CM035433">
    <property type="protein sequence ID" value="KAH7293852.1"/>
    <property type="molecule type" value="Genomic_DNA"/>
</dbReference>
<keyword evidence="7" id="KW-0547">Nucleotide-binding</keyword>
<comment type="similarity">
    <text evidence="1 12">Belongs to the thymidine kinase family.</text>
</comment>
<keyword evidence="5" id="KW-0808">Transferase</keyword>
<dbReference type="GO" id="GO:0042802">
    <property type="term" value="F:identical protein binding"/>
    <property type="evidence" value="ECO:0007669"/>
    <property type="project" value="UniProtKB-ARBA"/>
</dbReference>
<dbReference type="SUPFAM" id="SSF57716">
    <property type="entry name" value="Glucocorticoid receptor-like (DNA-binding domain)"/>
    <property type="match status" value="1"/>
</dbReference>
<dbReference type="InterPro" id="IPR027417">
    <property type="entry name" value="P-loop_NTPase"/>
</dbReference>
<evidence type="ECO:0000313" key="13">
    <source>
        <dbReference type="EMBL" id="KAH7293852.1"/>
    </source>
</evidence>
<evidence type="ECO:0000256" key="5">
    <source>
        <dbReference type="ARBA" id="ARBA00022679"/>
    </source>
</evidence>
<dbReference type="FunFam" id="3.40.50.300:FF:000948">
    <property type="entry name" value="Thymidine kinase"/>
    <property type="match status" value="1"/>
</dbReference>
<keyword evidence="14" id="KW-1185">Reference proteome</keyword>
<evidence type="ECO:0000256" key="10">
    <source>
        <dbReference type="ARBA" id="ARBA00022840"/>
    </source>
</evidence>
<evidence type="ECO:0000256" key="12">
    <source>
        <dbReference type="RuleBase" id="RU004165"/>
    </source>
</evidence>
<dbReference type="Gene3D" id="3.40.50.300">
    <property type="entry name" value="P-loop containing nucleotide triphosphate hydrolases"/>
    <property type="match status" value="1"/>
</dbReference>
<evidence type="ECO:0000256" key="4">
    <source>
        <dbReference type="ARBA" id="ARBA00022634"/>
    </source>
</evidence>
<comment type="caution">
    <text evidence="13">The sequence shown here is derived from an EMBL/GenBank/DDBJ whole genome shotgun (WGS) entry which is preliminary data.</text>
</comment>
<gene>
    <name evidence="13" type="ORF">KP509_28G045300</name>
</gene>
<dbReference type="GO" id="GO:0071897">
    <property type="term" value="P:DNA biosynthetic process"/>
    <property type="evidence" value="ECO:0007669"/>
    <property type="project" value="UniProtKB-KW"/>
</dbReference>
<keyword evidence="8" id="KW-0418">Kinase</keyword>
<dbReference type="GO" id="GO:0005524">
    <property type="term" value="F:ATP binding"/>
    <property type="evidence" value="ECO:0007669"/>
    <property type="project" value="UniProtKB-KW"/>
</dbReference>
<evidence type="ECO:0000256" key="2">
    <source>
        <dbReference type="ARBA" id="ARBA00012118"/>
    </source>
</evidence>
<dbReference type="Gene3D" id="3.30.60.20">
    <property type="match status" value="1"/>
</dbReference>
<dbReference type="AlphaFoldDB" id="A0A8T2RBN3"/>
<evidence type="ECO:0000256" key="7">
    <source>
        <dbReference type="ARBA" id="ARBA00022741"/>
    </source>
</evidence>
<dbReference type="PROSITE" id="PS00603">
    <property type="entry name" value="TK_CELLULAR_TYPE"/>
    <property type="match status" value="1"/>
</dbReference>
<dbReference type="InterPro" id="IPR001267">
    <property type="entry name" value="Thymidine_kinase"/>
</dbReference>
<keyword evidence="4" id="KW-0237">DNA synthesis</keyword>
<evidence type="ECO:0000256" key="8">
    <source>
        <dbReference type="ARBA" id="ARBA00022777"/>
    </source>
</evidence>
<dbReference type="EC" id="2.7.1.21" evidence="2"/>
<keyword evidence="9" id="KW-0862">Zinc</keyword>
<name>A0A8T2RBN3_CERRI</name>
<keyword evidence="10" id="KW-0067">ATP-binding</keyword>
<dbReference type="SUPFAM" id="SSF52540">
    <property type="entry name" value="P-loop containing nucleoside triphosphate hydrolases"/>
    <property type="match status" value="1"/>
</dbReference>
<dbReference type="OrthoDB" id="439028at2759"/>
<dbReference type="GO" id="GO:0046104">
    <property type="term" value="P:thymidine metabolic process"/>
    <property type="evidence" value="ECO:0007669"/>
    <property type="project" value="TreeGrafter"/>
</dbReference>
<organism evidence="13 14">
    <name type="scientific">Ceratopteris richardii</name>
    <name type="common">Triangle waterfern</name>
    <dbReference type="NCBI Taxonomy" id="49495"/>
    <lineage>
        <taxon>Eukaryota</taxon>
        <taxon>Viridiplantae</taxon>
        <taxon>Streptophyta</taxon>
        <taxon>Embryophyta</taxon>
        <taxon>Tracheophyta</taxon>
        <taxon>Polypodiopsida</taxon>
        <taxon>Polypodiidae</taxon>
        <taxon>Polypodiales</taxon>
        <taxon>Pteridineae</taxon>
        <taxon>Pteridaceae</taxon>
        <taxon>Parkerioideae</taxon>
        <taxon>Ceratopteris</taxon>
    </lineage>
</organism>
<evidence type="ECO:0000256" key="11">
    <source>
        <dbReference type="ARBA" id="ARBA00048254"/>
    </source>
</evidence>
<evidence type="ECO:0000256" key="1">
    <source>
        <dbReference type="ARBA" id="ARBA00007587"/>
    </source>
</evidence>